<dbReference type="EMBL" id="GBXM01002034">
    <property type="protein sequence ID" value="JAI06544.1"/>
    <property type="molecule type" value="Transcribed_RNA"/>
</dbReference>
<name>A0A0E9XXX0_ANGAN</name>
<keyword evidence="1" id="KW-1133">Transmembrane helix</keyword>
<accession>A0A0E9XXX0</accession>
<evidence type="ECO:0000313" key="2">
    <source>
        <dbReference type="EMBL" id="JAI06544.1"/>
    </source>
</evidence>
<reference evidence="2" key="1">
    <citation type="submission" date="2014-11" db="EMBL/GenBank/DDBJ databases">
        <authorList>
            <person name="Amaro Gonzalez C."/>
        </authorList>
    </citation>
    <scope>NUCLEOTIDE SEQUENCE</scope>
</reference>
<dbReference type="AlphaFoldDB" id="A0A0E9XXX0"/>
<reference evidence="2" key="2">
    <citation type="journal article" date="2015" name="Fish Shellfish Immunol.">
        <title>Early steps in the European eel (Anguilla anguilla)-Vibrio vulnificus interaction in the gills: Role of the RtxA13 toxin.</title>
        <authorList>
            <person name="Callol A."/>
            <person name="Pajuelo D."/>
            <person name="Ebbesson L."/>
            <person name="Teles M."/>
            <person name="MacKenzie S."/>
            <person name="Amaro C."/>
        </authorList>
    </citation>
    <scope>NUCLEOTIDE SEQUENCE</scope>
</reference>
<protein>
    <submittedName>
        <fullName evidence="2">Uncharacterized protein</fullName>
    </submittedName>
</protein>
<keyword evidence="1" id="KW-0472">Membrane</keyword>
<evidence type="ECO:0000256" key="1">
    <source>
        <dbReference type="SAM" id="Phobius"/>
    </source>
</evidence>
<sequence>MALYKSDRVFSVSVMVLCFRLYLSLLGRQMAALLFCVLLVPCLIVLLFSIVQLLVFGCLVFPSLSVA</sequence>
<feature type="transmembrane region" description="Helical" evidence="1">
    <location>
        <begin position="9"/>
        <end position="26"/>
    </location>
</feature>
<keyword evidence="1" id="KW-0812">Transmembrane</keyword>
<proteinExistence type="predicted"/>
<organism evidence="2">
    <name type="scientific">Anguilla anguilla</name>
    <name type="common">European freshwater eel</name>
    <name type="synonym">Muraena anguilla</name>
    <dbReference type="NCBI Taxonomy" id="7936"/>
    <lineage>
        <taxon>Eukaryota</taxon>
        <taxon>Metazoa</taxon>
        <taxon>Chordata</taxon>
        <taxon>Craniata</taxon>
        <taxon>Vertebrata</taxon>
        <taxon>Euteleostomi</taxon>
        <taxon>Actinopterygii</taxon>
        <taxon>Neopterygii</taxon>
        <taxon>Teleostei</taxon>
        <taxon>Anguilliformes</taxon>
        <taxon>Anguillidae</taxon>
        <taxon>Anguilla</taxon>
    </lineage>
</organism>
<feature type="transmembrane region" description="Helical" evidence="1">
    <location>
        <begin position="32"/>
        <end position="61"/>
    </location>
</feature>